<dbReference type="AlphaFoldDB" id="A0A7R9LIB4"/>
<dbReference type="InterPro" id="IPR043504">
    <property type="entry name" value="Peptidase_S1_PA_chymotrypsin"/>
</dbReference>
<accession>A0A7R9LIB4</accession>
<dbReference type="Pfam" id="PF00089">
    <property type="entry name" value="Trypsin"/>
    <property type="match status" value="1"/>
</dbReference>
<feature type="non-terminal residue" evidence="4">
    <location>
        <position position="429"/>
    </location>
</feature>
<dbReference type="Proteomes" id="UP000759131">
    <property type="component" value="Unassembled WGS sequence"/>
</dbReference>
<feature type="disulfide bond" evidence="2">
    <location>
        <begin position="29"/>
        <end position="44"/>
    </location>
</feature>
<evidence type="ECO:0000313" key="4">
    <source>
        <dbReference type="EMBL" id="CAD7642194.1"/>
    </source>
</evidence>
<feature type="disulfide bond" evidence="2">
    <location>
        <begin position="197"/>
        <end position="212"/>
    </location>
</feature>
<dbReference type="PANTHER" id="PTHR24252:SF7">
    <property type="entry name" value="HYALIN"/>
    <property type="match status" value="1"/>
</dbReference>
<dbReference type="InterPro" id="IPR002172">
    <property type="entry name" value="LDrepeatLR_classA_rpt"/>
</dbReference>
<dbReference type="PANTHER" id="PTHR24252">
    <property type="entry name" value="ACROSIN-RELATED"/>
    <property type="match status" value="1"/>
</dbReference>
<dbReference type="PROSITE" id="PS00134">
    <property type="entry name" value="TRYPSIN_HIS"/>
    <property type="match status" value="1"/>
</dbReference>
<organism evidence="4">
    <name type="scientific">Medioppia subpectinata</name>
    <dbReference type="NCBI Taxonomy" id="1979941"/>
    <lineage>
        <taxon>Eukaryota</taxon>
        <taxon>Metazoa</taxon>
        <taxon>Ecdysozoa</taxon>
        <taxon>Arthropoda</taxon>
        <taxon>Chelicerata</taxon>
        <taxon>Arachnida</taxon>
        <taxon>Acari</taxon>
        <taxon>Acariformes</taxon>
        <taxon>Sarcoptiformes</taxon>
        <taxon>Oribatida</taxon>
        <taxon>Brachypylina</taxon>
        <taxon>Oppioidea</taxon>
        <taxon>Oppiidae</taxon>
        <taxon>Medioppia</taxon>
    </lineage>
</organism>
<dbReference type="EMBL" id="OC881281">
    <property type="protein sequence ID" value="CAD7642194.1"/>
    <property type="molecule type" value="Genomic_DNA"/>
</dbReference>
<keyword evidence="1 2" id="KW-1015">Disulfide bond</keyword>
<dbReference type="InterPro" id="IPR018114">
    <property type="entry name" value="TRYPSIN_HIS"/>
</dbReference>
<evidence type="ECO:0000259" key="3">
    <source>
        <dbReference type="PROSITE" id="PS50240"/>
    </source>
</evidence>
<dbReference type="InterPro" id="IPR009003">
    <property type="entry name" value="Peptidase_S1_PA"/>
</dbReference>
<dbReference type="GO" id="GO:0004252">
    <property type="term" value="F:serine-type endopeptidase activity"/>
    <property type="evidence" value="ECO:0007669"/>
    <property type="project" value="InterPro"/>
</dbReference>
<dbReference type="CDD" id="cd00112">
    <property type="entry name" value="LDLa"/>
    <property type="match status" value="3"/>
</dbReference>
<dbReference type="OrthoDB" id="6509467at2759"/>
<dbReference type="SMART" id="SM00192">
    <property type="entry name" value="LDLa"/>
    <property type="match status" value="3"/>
</dbReference>
<dbReference type="InterPro" id="IPR023415">
    <property type="entry name" value="LDLR_class-A_CS"/>
</dbReference>
<gene>
    <name evidence="4" type="ORF">OSB1V03_LOCUS19030</name>
</gene>
<sequence length="429" mass="48553">MSDEMDCPYCKGSYVCPQSNVCIDKSKVCNGDNDCPNGDDESECISLVPNDQTLDQTGRYFNSEGVLYIRQKGKWAPLCMDDISMNNDLDIERSRRPEDMWKIDDLGKAICRANSFGELNDIQLTSLDGYQSNEFFKMEPFSDRISPSLSMAERQLKKICDGIIDCYDMSDEMDCPYCKGSYVCPQSNVCIDKSKVCNGDNDCPNGDDESECISLVPNDQTLDQTGRYFNSEGVLYIRQKGKWAPLCMDDISMNNDLDIERSRRPEDMWKIDDLGKAICRANSFGELNDIQLTSLDGYQPNEFFKMEPFSDRISPSLSMWSSLFEKSECVSKRTTYVYYNILIPVFTCKYPTPHPTRPNPTIPYAIIAIAECGVRPVANGVRRRIIGGQSSSQGSWPWTVALYREGEFQCGGVIIDDQWLLTAAHCFHA</sequence>
<evidence type="ECO:0000256" key="2">
    <source>
        <dbReference type="PROSITE-ProRule" id="PRU00124"/>
    </source>
</evidence>
<reference evidence="4" key="1">
    <citation type="submission" date="2020-11" db="EMBL/GenBank/DDBJ databases">
        <authorList>
            <person name="Tran Van P."/>
        </authorList>
    </citation>
    <scope>NUCLEOTIDE SEQUENCE</scope>
</reference>
<dbReference type="InterPro" id="IPR036055">
    <property type="entry name" value="LDL_receptor-like_sf"/>
</dbReference>
<dbReference type="EMBL" id="CAJPIZ010026706">
    <property type="protein sequence ID" value="CAG2119081.1"/>
    <property type="molecule type" value="Genomic_DNA"/>
</dbReference>
<evidence type="ECO:0000313" key="5">
    <source>
        <dbReference type="Proteomes" id="UP000759131"/>
    </source>
</evidence>
<dbReference type="SUPFAM" id="SSF57424">
    <property type="entry name" value="LDL receptor-like module"/>
    <property type="match status" value="2"/>
</dbReference>
<dbReference type="SUPFAM" id="SSF50494">
    <property type="entry name" value="Trypsin-like serine proteases"/>
    <property type="match status" value="1"/>
</dbReference>
<proteinExistence type="predicted"/>
<dbReference type="Pfam" id="PF00057">
    <property type="entry name" value="Ldl_recept_a"/>
    <property type="match status" value="2"/>
</dbReference>
<evidence type="ECO:0000256" key="1">
    <source>
        <dbReference type="ARBA" id="ARBA00023157"/>
    </source>
</evidence>
<dbReference type="InterPro" id="IPR001254">
    <property type="entry name" value="Trypsin_dom"/>
</dbReference>
<comment type="caution">
    <text evidence="2">Lacks conserved residue(s) required for the propagation of feature annotation.</text>
</comment>
<protein>
    <recommendedName>
        <fullName evidence="3">Peptidase S1 domain-containing protein</fullName>
    </recommendedName>
</protein>
<dbReference type="PROSITE" id="PS01209">
    <property type="entry name" value="LDLRA_1"/>
    <property type="match status" value="2"/>
</dbReference>
<dbReference type="Gene3D" id="2.40.10.10">
    <property type="entry name" value="Trypsin-like serine proteases"/>
    <property type="match status" value="1"/>
</dbReference>
<dbReference type="GO" id="GO:0006508">
    <property type="term" value="P:proteolysis"/>
    <property type="evidence" value="ECO:0007669"/>
    <property type="project" value="InterPro"/>
</dbReference>
<keyword evidence="5" id="KW-1185">Reference proteome</keyword>
<dbReference type="PROSITE" id="PS50068">
    <property type="entry name" value="LDLRA_2"/>
    <property type="match status" value="2"/>
</dbReference>
<feature type="domain" description="Peptidase S1" evidence="3">
    <location>
        <begin position="385"/>
        <end position="429"/>
    </location>
</feature>
<dbReference type="PRINTS" id="PR00261">
    <property type="entry name" value="LDLRECEPTOR"/>
</dbReference>
<dbReference type="Gene3D" id="4.10.400.10">
    <property type="entry name" value="Low-density Lipoprotein Receptor"/>
    <property type="match status" value="3"/>
</dbReference>
<dbReference type="PROSITE" id="PS50240">
    <property type="entry name" value="TRYPSIN_DOM"/>
    <property type="match status" value="1"/>
</dbReference>
<name>A0A7R9LIB4_9ACAR</name>